<gene>
    <name evidence="1" type="ORF">FCL40_13065</name>
</gene>
<dbReference type="GO" id="GO:0020037">
    <property type="term" value="F:heme binding"/>
    <property type="evidence" value="ECO:0007669"/>
    <property type="project" value="InterPro"/>
</dbReference>
<proteinExistence type="predicted"/>
<dbReference type="InterPro" id="IPR038158">
    <property type="entry name" value="H-NOX_domain_sf"/>
</dbReference>
<dbReference type="EMBL" id="SWCI01000008">
    <property type="protein sequence ID" value="TKB48275.1"/>
    <property type="molecule type" value="Genomic_DNA"/>
</dbReference>
<reference evidence="1 2" key="1">
    <citation type="submission" date="2019-04" db="EMBL/GenBank/DDBJ databases">
        <authorList>
            <person name="Hwang J.C."/>
        </authorList>
    </citation>
    <scope>NUCLEOTIDE SEQUENCE [LARGE SCALE GENOMIC DNA]</scope>
    <source>
        <strain evidence="1 2">IMCC35001</strain>
    </source>
</reference>
<dbReference type="OrthoDB" id="7266652at2"/>
<dbReference type="InterPro" id="IPR024096">
    <property type="entry name" value="NO_sig/Golgi_transp_ligand-bd"/>
</dbReference>
<comment type="caution">
    <text evidence="1">The sequence shown here is derived from an EMBL/GenBank/DDBJ whole genome shotgun (WGS) entry which is preliminary data.</text>
</comment>
<evidence type="ECO:0000313" key="1">
    <source>
        <dbReference type="EMBL" id="TKB48275.1"/>
    </source>
</evidence>
<keyword evidence="2" id="KW-1185">Reference proteome</keyword>
<sequence>MQGTIFTERLDLVGGSLRPQNSEAMSVRVTSASGGACPRVGDHDHRATVRLVVTLSKPLNRPVPELPCSYRYRLSPRRLRLNPSMLGECLDTFELLQRVENAIPSQVKMSHPHSQLPPSEISLVDDTHMEVNCNSDRGLADVAHCWNHFRQAVTIDVEGLGGDRKTRVVFRLNKRGS</sequence>
<dbReference type="AlphaFoldDB" id="A0A4U1BCP3"/>
<accession>A0A4U1BCP3</accession>
<dbReference type="SUPFAM" id="SSF111126">
    <property type="entry name" value="Ligand-binding domain in the NO signalling and Golgi transport"/>
    <property type="match status" value="1"/>
</dbReference>
<organism evidence="1 2">
    <name type="scientific">Ferrimonas sediminicola</name>
    <dbReference type="NCBI Taxonomy" id="2569538"/>
    <lineage>
        <taxon>Bacteria</taxon>
        <taxon>Pseudomonadati</taxon>
        <taxon>Pseudomonadota</taxon>
        <taxon>Gammaproteobacteria</taxon>
        <taxon>Alteromonadales</taxon>
        <taxon>Ferrimonadaceae</taxon>
        <taxon>Ferrimonas</taxon>
    </lineage>
</organism>
<protein>
    <submittedName>
        <fullName evidence="1">Uncharacterized protein</fullName>
    </submittedName>
</protein>
<name>A0A4U1BCP3_9GAMM</name>
<evidence type="ECO:0000313" key="2">
    <source>
        <dbReference type="Proteomes" id="UP000305674"/>
    </source>
</evidence>
<dbReference type="Proteomes" id="UP000305674">
    <property type="component" value="Unassembled WGS sequence"/>
</dbReference>
<dbReference type="RefSeq" id="WP_136853746.1">
    <property type="nucleotide sequence ID" value="NZ_SWCI01000008.1"/>
</dbReference>
<dbReference type="Gene3D" id="3.90.1520.10">
    <property type="entry name" value="H-NOX domain"/>
    <property type="match status" value="1"/>
</dbReference>